<evidence type="ECO:0000313" key="2">
    <source>
        <dbReference type="Proteomes" id="UP000061348"/>
    </source>
</evidence>
<name>A0A109LC47_PSEFL</name>
<reference evidence="1 2" key="1">
    <citation type="submission" date="2015-05" db="EMBL/GenBank/DDBJ databases">
        <title>A genomic and transcriptomic approach to investigate the blue pigment phenotype in Pseudomonas fluorescens.</title>
        <authorList>
            <person name="Andreani N.A."/>
            <person name="Cardazzo B."/>
        </authorList>
    </citation>
    <scope>NUCLEOTIDE SEQUENCE [LARGE SCALE GENOMIC DNA]</scope>
    <source>
        <strain evidence="1 2">Ps_22</strain>
    </source>
</reference>
<dbReference type="Proteomes" id="UP000061348">
    <property type="component" value="Unassembled WGS sequence"/>
</dbReference>
<accession>A0A109LC47</accession>
<organism evidence="1 2">
    <name type="scientific">Pseudomonas fluorescens</name>
    <dbReference type="NCBI Taxonomy" id="294"/>
    <lineage>
        <taxon>Bacteria</taxon>
        <taxon>Pseudomonadati</taxon>
        <taxon>Pseudomonadota</taxon>
        <taxon>Gammaproteobacteria</taxon>
        <taxon>Pseudomonadales</taxon>
        <taxon>Pseudomonadaceae</taxon>
        <taxon>Pseudomonas</taxon>
    </lineage>
</organism>
<sequence length="100" mass="11295">MGLGRLLRRIARRPRVVDLPAGGIIEDQEATGGQRLIGKCLGDCGVSTGSNALMNCESRAEWENLRRHFLLPGFYLFYPDHISQHLPTCKAATQRFFREH</sequence>
<dbReference type="EMBL" id="LCYA01000154">
    <property type="protein sequence ID" value="KWV84780.1"/>
    <property type="molecule type" value="Genomic_DNA"/>
</dbReference>
<comment type="caution">
    <text evidence="1">The sequence shown here is derived from an EMBL/GenBank/DDBJ whole genome shotgun (WGS) entry which is preliminary data.</text>
</comment>
<gene>
    <name evidence="1" type="ORF">PFLmoz3_05818</name>
</gene>
<protein>
    <submittedName>
        <fullName evidence="1">Uncharacterized protein</fullName>
    </submittedName>
</protein>
<evidence type="ECO:0000313" key="1">
    <source>
        <dbReference type="EMBL" id="KWV84780.1"/>
    </source>
</evidence>
<proteinExistence type="predicted"/>
<dbReference type="AlphaFoldDB" id="A0A109LC47"/>